<dbReference type="EMBL" id="BSXT01002239">
    <property type="protein sequence ID" value="GMF47893.1"/>
    <property type="molecule type" value="Genomic_DNA"/>
</dbReference>
<reference evidence="1" key="1">
    <citation type="submission" date="2023-04" db="EMBL/GenBank/DDBJ databases">
        <title>Phytophthora fragariaefolia NBRC 109709.</title>
        <authorList>
            <person name="Ichikawa N."/>
            <person name="Sato H."/>
            <person name="Tonouchi N."/>
        </authorList>
    </citation>
    <scope>NUCLEOTIDE SEQUENCE</scope>
    <source>
        <strain evidence="1">NBRC 109709</strain>
    </source>
</reference>
<gene>
    <name evidence="1" type="ORF">Pfra01_001825700</name>
</gene>
<comment type="caution">
    <text evidence="1">The sequence shown here is derived from an EMBL/GenBank/DDBJ whole genome shotgun (WGS) entry which is preliminary data.</text>
</comment>
<evidence type="ECO:0000313" key="2">
    <source>
        <dbReference type="Proteomes" id="UP001165121"/>
    </source>
</evidence>
<proteinExistence type="predicted"/>
<name>A0A9W6XYU5_9STRA</name>
<dbReference type="AlphaFoldDB" id="A0A9W6XYU5"/>
<dbReference type="Proteomes" id="UP001165121">
    <property type="component" value="Unassembled WGS sequence"/>
</dbReference>
<protein>
    <submittedName>
        <fullName evidence="1">Unnamed protein product</fullName>
    </submittedName>
</protein>
<keyword evidence="2" id="KW-1185">Reference proteome</keyword>
<evidence type="ECO:0000313" key="1">
    <source>
        <dbReference type="EMBL" id="GMF47893.1"/>
    </source>
</evidence>
<dbReference type="OrthoDB" id="448280at2759"/>
<accession>A0A9W6XYU5</accession>
<organism evidence="1 2">
    <name type="scientific">Phytophthora fragariaefolia</name>
    <dbReference type="NCBI Taxonomy" id="1490495"/>
    <lineage>
        <taxon>Eukaryota</taxon>
        <taxon>Sar</taxon>
        <taxon>Stramenopiles</taxon>
        <taxon>Oomycota</taxon>
        <taxon>Peronosporomycetes</taxon>
        <taxon>Peronosporales</taxon>
        <taxon>Peronosporaceae</taxon>
        <taxon>Phytophthora</taxon>
    </lineage>
</organism>
<sequence length="102" mass="10788">MASNMLSLIDAYSTLTAPAVGGHVDALQLHDAARHFPGHGAVRLPAEQQRAGHGDRGTRRGFIYLAFHELSEENASRESGAAEKLALFSTGMASMAVLAAWA</sequence>